<evidence type="ECO:0000256" key="7">
    <source>
        <dbReference type="ARBA" id="ARBA00022679"/>
    </source>
</evidence>
<dbReference type="InterPro" id="IPR015422">
    <property type="entry name" value="PyrdxlP-dep_Trfase_small"/>
</dbReference>
<dbReference type="Gene3D" id="3.90.1150.10">
    <property type="entry name" value="Aspartate Aminotransferase, domain 1"/>
    <property type="match status" value="1"/>
</dbReference>
<dbReference type="FunFam" id="3.40.640.10:FF:000050">
    <property type="entry name" value="Serine hydroxymethyltransferase"/>
    <property type="match status" value="1"/>
</dbReference>
<comment type="similarity">
    <text evidence="4">Belongs to the SHMT family.</text>
</comment>
<comment type="catalytic activity">
    <reaction evidence="1">
        <text>(6R)-5,10-methylene-5,6,7,8-tetrahydrofolate + glycine + H2O = (6S)-5,6,7,8-tetrahydrofolate + L-serine</text>
        <dbReference type="Rhea" id="RHEA:15481"/>
        <dbReference type="ChEBI" id="CHEBI:15377"/>
        <dbReference type="ChEBI" id="CHEBI:15636"/>
        <dbReference type="ChEBI" id="CHEBI:33384"/>
        <dbReference type="ChEBI" id="CHEBI:57305"/>
        <dbReference type="ChEBI" id="CHEBI:57453"/>
        <dbReference type="EC" id="2.1.2.1"/>
    </reaction>
</comment>
<evidence type="ECO:0000256" key="4">
    <source>
        <dbReference type="ARBA" id="ARBA00006376"/>
    </source>
</evidence>
<dbReference type="InterPro" id="IPR001085">
    <property type="entry name" value="Ser_HO-MeTrfase"/>
</dbReference>
<dbReference type="AlphaFoldDB" id="A0A8H3TTL0"/>
<evidence type="ECO:0000259" key="10">
    <source>
        <dbReference type="Pfam" id="PF00464"/>
    </source>
</evidence>
<dbReference type="UniPathway" id="UPA00193"/>
<evidence type="ECO:0000313" key="12">
    <source>
        <dbReference type="Proteomes" id="UP000620104"/>
    </source>
</evidence>
<dbReference type="NCBIfam" id="NF000586">
    <property type="entry name" value="PRK00011.1"/>
    <property type="match status" value="1"/>
</dbReference>
<dbReference type="GO" id="GO:0019264">
    <property type="term" value="P:glycine biosynthetic process from serine"/>
    <property type="evidence" value="ECO:0007669"/>
    <property type="project" value="InterPro"/>
</dbReference>
<dbReference type="EC" id="2.1.2.1" evidence="5"/>
<dbReference type="Gene3D" id="3.40.640.10">
    <property type="entry name" value="Type I PLP-dependent aspartate aminotransferase-like (Major domain)"/>
    <property type="match status" value="1"/>
</dbReference>
<feature type="domain" description="Serine hydroxymethyltransferase-like" evidence="10">
    <location>
        <begin position="56"/>
        <end position="443"/>
    </location>
</feature>
<dbReference type="HAMAP" id="MF_00051">
    <property type="entry name" value="SHMT"/>
    <property type="match status" value="1"/>
</dbReference>
<evidence type="ECO:0000256" key="6">
    <source>
        <dbReference type="ARBA" id="ARBA00022563"/>
    </source>
</evidence>
<dbReference type="InterPro" id="IPR039429">
    <property type="entry name" value="SHMT-like_dom"/>
</dbReference>
<reference evidence="11" key="1">
    <citation type="submission" date="2020-07" db="EMBL/GenBank/DDBJ databases">
        <title>Draft Genome Sequence of a Deep-Sea Yeast, Naganishia (Cryptococcus) liquefaciens strain N6.</title>
        <authorList>
            <person name="Han Y.W."/>
            <person name="Kajitani R."/>
            <person name="Morimoto H."/>
            <person name="Parhat M."/>
            <person name="Tsubouchi H."/>
            <person name="Bakenova O."/>
            <person name="Ogata M."/>
            <person name="Argunhan B."/>
            <person name="Aoki R."/>
            <person name="Kajiwara S."/>
            <person name="Itoh T."/>
            <person name="Iwasaki H."/>
        </authorList>
    </citation>
    <scope>NUCLEOTIDE SEQUENCE</scope>
    <source>
        <strain evidence="11">N6</strain>
    </source>
</reference>
<dbReference type="PIRSF" id="PIRSF000412">
    <property type="entry name" value="SHMT"/>
    <property type="match status" value="1"/>
</dbReference>
<evidence type="ECO:0000313" key="11">
    <source>
        <dbReference type="EMBL" id="GHJ87286.1"/>
    </source>
</evidence>
<accession>A0A8H3TTL0</accession>
<proteinExistence type="inferred from homology"/>
<evidence type="ECO:0000256" key="1">
    <source>
        <dbReference type="ARBA" id="ARBA00001528"/>
    </source>
</evidence>
<evidence type="ECO:0000256" key="3">
    <source>
        <dbReference type="ARBA" id="ARBA00004777"/>
    </source>
</evidence>
<evidence type="ECO:0000256" key="8">
    <source>
        <dbReference type="ARBA" id="ARBA00022898"/>
    </source>
</evidence>
<dbReference type="OrthoDB" id="10265628at2759"/>
<evidence type="ECO:0000256" key="9">
    <source>
        <dbReference type="PIRSR" id="PIRSR000412-50"/>
    </source>
</evidence>
<sequence length="512" mass="55843">MPALLRSLIPSISTASRRTLLAARTRPAQISLTATRMSSTSIPVPEDFNKVLYQTLAEADPDVAKIIEDETWRQFSGLELIASENLTSLAVMEANGSMLTNKYSEGLPGARYYGGNEHIDILENLCRDRALKAFNLDPKVWGVNVQPYSGSTANFAAFTALINPQDRIMGLGLPDGGHLTHGYYTAKKKITASSIYFQSFPYRVAPGTGLIDYEQLTTNASLYKPRMIICGASAYPRDWDYQRLRKIADSNGSYLLSDMAHISGLVAAGEQNSPFEYCDVVCTTTHKTLRGPRAGLIFFRKDKESDMEQRVNQAVFPACQGGPHNNTIAGIAVALKQAADPAFKAYAKQVIANARAVAEVLSSHEYKLQTDGTDNHLVLWDLRPLGLTGSKIEKICDEAHITVNKNAVSGDTSAQVPGGVRVGLAALTSRSMKEAEMEKVADFLHRAVQIALTAQKEAGNKLLKDFVTAYSNQDNESAKLLAQLKKDVVEFSTKFPLPGVPDTSSIKRPAGY</sequence>
<dbReference type="PANTHER" id="PTHR11680:SF35">
    <property type="entry name" value="SERINE HYDROXYMETHYLTRANSFERASE 1"/>
    <property type="match status" value="1"/>
</dbReference>
<dbReference type="SUPFAM" id="SSF53383">
    <property type="entry name" value="PLP-dependent transferases"/>
    <property type="match status" value="1"/>
</dbReference>
<dbReference type="GO" id="GO:0004372">
    <property type="term" value="F:glycine hydroxymethyltransferase activity"/>
    <property type="evidence" value="ECO:0007669"/>
    <property type="project" value="UniProtKB-EC"/>
</dbReference>
<dbReference type="GO" id="GO:0030170">
    <property type="term" value="F:pyridoxal phosphate binding"/>
    <property type="evidence" value="ECO:0007669"/>
    <property type="project" value="InterPro"/>
</dbReference>
<protein>
    <recommendedName>
        <fullName evidence="5">glycine hydroxymethyltransferase</fullName>
        <ecNumber evidence="5">2.1.2.1</ecNumber>
    </recommendedName>
</protein>
<dbReference type="InterPro" id="IPR049943">
    <property type="entry name" value="Ser_HO-MeTrfase-like"/>
</dbReference>
<comment type="pathway">
    <text evidence="3">One-carbon metabolism; tetrahydrofolate interconversion.</text>
</comment>
<keyword evidence="6" id="KW-0554">One-carbon metabolism</keyword>
<keyword evidence="12" id="KW-1185">Reference proteome</keyword>
<evidence type="ECO:0000256" key="2">
    <source>
        <dbReference type="ARBA" id="ARBA00001933"/>
    </source>
</evidence>
<dbReference type="Proteomes" id="UP000620104">
    <property type="component" value="Unassembled WGS sequence"/>
</dbReference>
<dbReference type="InterPro" id="IPR015424">
    <property type="entry name" value="PyrdxlP-dep_Trfase"/>
</dbReference>
<keyword evidence="7" id="KW-0808">Transferase</keyword>
<feature type="modified residue" description="N6-(pyridoxal phosphate)lysine" evidence="9">
    <location>
        <position position="287"/>
    </location>
</feature>
<comment type="cofactor">
    <cofactor evidence="2 9">
        <name>pyridoxal 5'-phosphate</name>
        <dbReference type="ChEBI" id="CHEBI:597326"/>
    </cofactor>
</comment>
<evidence type="ECO:0000256" key="5">
    <source>
        <dbReference type="ARBA" id="ARBA00012256"/>
    </source>
</evidence>
<dbReference type="EMBL" id="BLZA01000021">
    <property type="protein sequence ID" value="GHJ87286.1"/>
    <property type="molecule type" value="Genomic_DNA"/>
</dbReference>
<dbReference type="InterPro" id="IPR015421">
    <property type="entry name" value="PyrdxlP-dep_Trfase_major"/>
</dbReference>
<dbReference type="GO" id="GO:0035999">
    <property type="term" value="P:tetrahydrofolate interconversion"/>
    <property type="evidence" value="ECO:0007669"/>
    <property type="project" value="UniProtKB-UniPathway"/>
</dbReference>
<dbReference type="GO" id="GO:0005739">
    <property type="term" value="C:mitochondrion"/>
    <property type="evidence" value="ECO:0007669"/>
    <property type="project" value="TreeGrafter"/>
</dbReference>
<gene>
    <name evidence="11" type="ORF">NliqN6_3688</name>
</gene>
<dbReference type="Pfam" id="PF00464">
    <property type="entry name" value="SHMT"/>
    <property type="match status" value="1"/>
</dbReference>
<comment type="caution">
    <text evidence="11">The sequence shown here is derived from an EMBL/GenBank/DDBJ whole genome shotgun (WGS) entry which is preliminary data.</text>
</comment>
<dbReference type="PANTHER" id="PTHR11680">
    <property type="entry name" value="SERINE HYDROXYMETHYLTRANSFERASE"/>
    <property type="match status" value="1"/>
</dbReference>
<name>A0A8H3TTL0_9TREE</name>
<keyword evidence="8 9" id="KW-0663">Pyridoxal phosphate</keyword>
<organism evidence="11 12">
    <name type="scientific">Naganishia liquefaciens</name>
    <dbReference type="NCBI Taxonomy" id="104408"/>
    <lineage>
        <taxon>Eukaryota</taxon>
        <taxon>Fungi</taxon>
        <taxon>Dikarya</taxon>
        <taxon>Basidiomycota</taxon>
        <taxon>Agaricomycotina</taxon>
        <taxon>Tremellomycetes</taxon>
        <taxon>Filobasidiales</taxon>
        <taxon>Filobasidiaceae</taxon>
        <taxon>Naganishia</taxon>
    </lineage>
</organism>
<dbReference type="CDD" id="cd00378">
    <property type="entry name" value="SHMT"/>
    <property type="match status" value="1"/>
</dbReference>